<evidence type="ECO:0000259" key="4">
    <source>
        <dbReference type="PROSITE" id="PS50042"/>
    </source>
</evidence>
<evidence type="ECO:0000313" key="6">
    <source>
        <dbReference type="EMBL" id="GAA4522799.1"/>
    </source>
</evidence>
<dbReference type="InterPro" id="IPR036390">
    <property type="entry name" value="WH_DNA-bd_sf"/>
</dbReference>
<gene>
    <name evidence="6" type="ORF">GCM10023191_102230</name>
</gene>
<dbReference type="InterPro" id="IPR018490">
    <property type="entry name" value="cNMP-bd_dom_sf"/>
</dbReference>
<dbReference type="InterPro" id="IPR000595">
    <property type="entry name" value="cNMP-bd_dom"/>
</dbReference>
<dbReference type="SMART" id="SM00419">
    <property type="entry name" value="HTH_CRP"/>
    <property type="match status" value="1"/>
</dbReference>
<dbReference type="SMART" id="SM00100">
    <property type="entry name" value="cNMP"/>
    <property type="match status" value="1"/>
</dbReference>
<dbReference type="CDD" id="cd00038">
    <property type="entry name" value="CAP_ED"/>
    <property type="match status" value="1"/>
</dbReference>
<evidence type="ECO:0000259" key="5">
    <source>
        <dbReference type="PROSITE" id="PS51063"/>
    </source>
</evidence>
<evidence type="ECO:0008006" key="8">
    <source>
        <dbReference type="Google" id="ProtNLM"/>
    </source>
</evidence>
<feature type="domain" description="Cyclic nucleotide-binding" evidence="4">
    <location>
        <begin position="19"/>
        <end position="122"/>
    </location>
</feature>
<evidence type="ECO:0000256" key="1">
    <source>
        <dbReference type="ARBA" id="ARBA00023015"/>
    </source>
</evidence>
<dbReference type="Gene3D" id="1.10.10.10">
    <property type="entry name" value="Winged helix-like DNA-binding domain superfamily/Winged helix DNA-binding domain"/>
    <property type="match status" value="1"/>
</dbReference>
<name>A0ABP8R9I7_9ACTN</name>
<dbReference type="InterPro" id="IPR036388">
    <property type="entry name" value="WH-like_DNA-bd_sf"/>
</dbReference>
<comment type="caution">
    <text evidence="6">The sequence shown here is derived from an EMBL/GenBank/DDBJ whole genome shotgun (WGS) entry which is preliminary data.</text>
</comment>
<keyword evidence="3" id="KW-0804">Transcription</keyword>
<dbReference type="PANTHER" id="PTHR24567:SF68">
    <property type="entry name" value="DNA-BINDING TRANSCRIPTIONAL DUAL REGULATOR CRP"/>
    <property type="match status" value="1"/>
</dbReference>
<dbReference type="EMBL" id="BAABHF010000096">
    <property type="protein sequence ID" value="GAA4522799.1"/>
    <property type="molecule type" value="Genomic_DNA"/>
</dbReference>
<dbReference type="InterPro" id="IPR050397">
    <property type="entry name" value="Env_Response_Regulators"/>
</dbReference>
<evidence type="ECO:0000256" key="3">
    <source>
        <dbReference type="ARBA" id="ARBA00023163"/>
    </source>
</evidence>
<dbReference type="InterPro" id="IPR012318">
    <property type="entry name" value="HTH_CRP"/>
</dbReference>
<accession>A0ABP8R9I7</accession>
<dbReference type="Pfam" id="PF13545">
    <property type="entry name" value="HTH_Crp_2"/>
    <property type="match status" value="1"/>
</dbReference>
<dbReference type="PROSITE" id="PS50042">
    <property type="entry name" value="CNMP_BINDING_3"/>
    <property type="match status" value="1"/>
</dbReference>
<dbReference type="Gene3D" id="2.60.120.10">
    <property type="entry name" value="Jelly Rolls"/>
    <property type="match status" value="1"/>
</dbReference>
<reference evidence="7" key="1">
    <citation type="journal article" date="2019" name="Int. J. Syst. Evol. Microbiol.">
        <title>The Global Catalogue of Microorganisms (GCM) 10K type strain sequencing project: providing services to taxonomists for standard genome sequencing and annotation.</title>
        <authorList>
            <consortium name="The Broad Institute Genomics Platform"/>
            <consortium name="The Broad Institute Genome Sequencing Center for Infectious Disease"/>
            <person name="Wu L."/>
            <person name="Ma J."/>
        </authorList>
    </citation>
    <scope>NUCLEOTIDE SEQUENCE [LARGE SCALE GENOMIC DNA]</scope>
    <source>
        <strain evidence="7">JCM 17933</strain>
    </source>
</reference>
<dbReference type="InterPro" id="IPR014710">
    <property type="entry name" value="RmlC-like_jellyroll"/>
</dbReference>
<dbReference type="SUPFAM" id="SSF46785">
    <property type="entry name" value="Winged helix' DNA-binding domain"/>
    <property type="match status" value="1"/>
</dbReference>
<sequence length="247" mass="26803">MTTVATSLPASPAAHARDFWGMLTRQEQATLRARTSASRHRKGTVIVSEGVPADRVTIIRSGWAKATAIKGDRPVLLRLYGPGELIGVSAALTGTAPAETVTVTSWEVHAISLAARSFSDFLHRAANASAALHRLQQWRLEEADRLRTIRDYPTAAQRLAGLLTELCRPENDPIQHSDGTLSVPSAGASQQDLGSWIGDSRKTVVRALSELRSLKLITSEMRQHVRVTDPDRLRTFAEAADAGRPTS</sequence>
<dbReference type="Proteomes" id="UP001500503">
    <property type="component" value="Unassembled WGS sequence"/>
</dbReference>
<keyword evidence="7" id="KW-1185">Reference proteome</keyword>
<keyword evidence="1" id="KW-0805">Transcription regulation</keyword>
<feature type="domain" description="HTH crp-type" evidence="5">
    <location>
        <begin position="153"/>
        <end position="231"/>
    </location>
</feature>
<evidence type="ECO:0000313" key="7">
    <source>
        <dbReference type="Proteomes" id="UP001500503"/>
    </source>
</evidence>
<dbReference type="Pfam" id="PF00027">
    <property type="entry name" value="cNMP_binding"/>
    <property type="match status" value="1"/>
</dbReference>
<dbReference type="PANTHER" id="PTHR24567">
    <property type="entry name" value="CRP FAMILY TRANSCRIPTIONAL REGULATORY PROTEIN"/>
    <property type="match status" value="1"/>
</dbReference>
<dbReference type="SUPFAM" id="SSF51206">
    <property type="entry name" value="cAMP-binding domain-like"/>
    <property type="match status" value="1"/>
</dbReference>
<protein>
    <recommendedName>
        <fullName evidence="8">Crp/Fnr family transcriptional regulator</fullName>
    </recommendedName>
</protein>
<organism evidence="6 7">
    <name type="scientific">Actinoallomurus oryzae</name>
    <dbReference type="NCBI Taxonomy" id="502180"/>
    <lineage>
        <taxon>Bacteria</taxon>
        <taxon>Bacillati</taxon>
        <taxon>Actinomycetota</taxon>
        <taxon>Actinomycetes</taxon>
        <taxon>Streptosporangiales</taxon>
        <taxon>Thermomonosporaceae</taxon>
        <taxon>Actinoallomurus</taxon>
    </lineage>
</organism>
<evidence type="ECO:0000256" key="2">
    <source>
        <dbReference type="ARBA" id="ARBA00023125"/>
    </source>
</evidence>
<keyword evidence="2" id="KW-0238">DNA-binding</keyword>
<dbReference type="PROSITE" id="PS51063">
    <property type="entry name" value="HTH_CRP_2"/>
    <property type="match status" value="1"/>
</dbReference>
<proteinExistence type="predicted"/>